<protein>
    <recommendedName>
        <fullName evidence="4">NTF2 fold immunity protein domain-containing protein</fullName>
    </recommendedName>
</protein>
<organism evidence="2 3">
    <name type="scientific">Kingella potus</name>
    <dbReference type="NCBI Taxonomy" id="265175"/>
    <lineage>
        <taxon>Bacteria</taxon>
        <taxon>Pseudomonadati</taxon>
        <taxon>Pseudomonadota</taxon>
        <taxon>Betaproteobacteria</taxon>
        <taxon>Neisseriales</taxon>
        <taxon>Neisseriaceae</taxon>
        <taxon>Kingella</taxon>
    </lineage>
</organism>
<dbReference type="Proteomes" id="UP000254293">
    <property type="component" value="Unassembled WGS sequence"/>
</dbReference>
<sequence>MQYSNIELNTQQSREKVLTQAHIDFFYQFCGFLAELNRLETEAHDRHKASQNQKTANGLPTHQTNDEDKAIWRDFAEQKTALVRQWASASLFQQQLQKGIAQSFGWPARYHYIDLPCRAELIVKSAKKMTVEFYYTGTPAKKNRFGFRLEENGWRLDEVKYGYQTETGWFNVTL</sequence>
<proteinExistence type="predicted"/>
<feature type="compositionally biased region" description="Polar residues" evidence="1">
    <location>
        <begin position="50"/>
        <end position="63"/>
    </location>
</feature>
<accession>A0A377R371</accession>
<keyword evidence="3" id="KW-1185">Reference proteome</keyword>
<name>A0A377R371_9NEIS</name>
<dbReference type="RefSeq" id="WP_115308811.1">
    <property type="nucleotide sequence ID" value="NZ_CP091516.1"/>
</dbReference>
<dbReference type="OrthoDB" id="2219119at2"/>
<evidence type="ECO:0000313" key="2">
    <source>
        <dbReference type="EMBL" id="STR02946.1"/>
    </source>
</evidence>
<dbReference type="AlphaFoldDB" id="A0A377R371"/>
<evidence type="ECO:0008006" key="4">
    <source>
        <dbReference type="Google" id="ProtNLM"/>
    </source>
</evidence>
<gene>
    <name evidence="2" type="ORF">NCTC13336_01834</name>
</gene>
<reference evidence="2 3" key="1">
    <citation type="submission" date="2018-06" db="EMBL/GenBank/DDBJ databases">
        <authorList>
            <consortium name="Pathogen Informatics"/>
            <person name="Doyle S."/>
        </authorList>
    </citation>
    <scope>NUCLEOTIDE SEQUENCE [LARGE SCALE GENOMIC DNA]</scope>
    <source>
        <strain evidence="2 3">NCTC13336</strain>
    </source>
</reference>
<feature type="region of interest" description="Disordered" evidence="1">
    <location>
        <begin position="44"/>
        <end position="64"/>
    </location>
</feature>
<evidence type="ECO:0000313" key="3">
    <source>
        <dbReference type="Proteomes" id="UP000254293"/>
    </source>
</evidence>
<evidence type="ECO:0000256" key="1">
    <source>
        <dbReference type="SAM" id="MobiDB-lite"/>
    </source>
</evidence>
<dbReference type="EMBL" id="UGJJ01000002">
    <property type="protein sequence ID" value="STR02946.1"/>
    <property type="molecule type" value="Genomic_DNA"/>
</dbReference>